<dbReference type="SUPFAM" id="SSF53756">
    <property type="entry name" value="UDP-Glycosyltransferase/glycogen phosphorylase"/>
    <property type="match status" value="1"/>
</dbReference>
<dbReference type="KEGG" id="syc:syc1382_d"/>
<dbReference type="RefSeq" id="WP_011243694.1">
    <property type="nucleotide sequence ID" value="NC_006576.1"/>
</dbReference>
<name>A0A0H3K3E0_SYNP6</name>
<evidence type="ECO:0008006" key="3">
    <source>
        <dbReference type="Google" id="ProtNLM"/>
    </source>
</evidence>
<organism evidence="1 2">
    <name type="scientific">Synechococcus sp. (strain ATCC 27144 / PCC 6301 / SAUG 1402/1)</name>
    <name type="common">Anacystis nidulans</name>
    <dbReference type="NCBI Taxonomy" id="269084"/>
    <lineage>
        <taxon>Bacteria</taxon>
        <taxon>Bacillati</taxon>
        <taxon>Cyanobacteriota</taxon>
        <taxon>Cyanophyceae</taxon>
        <taxon>Synechococcales</taxon>
        <taxon>Synechococcaceae</taxon>
        <taxon>Synechococcus</taxon>
    </lineage>
</organism>
<dbReference type="AlphaFoldDB" id="A0A0H3K3E0"/>
<evidence type="ECO:0000313" key="2">
    <source>
        <dbReference type="Proteomes" id="UP000001175"/>
    </source>
</evidence>
<dbReference type="EMBL" id="AP008231">
    <property type="protein sequence ID" value="BAD79572.1"/>
    <property type="molecule type" value="Genomic_DNA"/>
</dbReference>
<reference evidence="1 2" key="1">
    <citation type="journal article" date="2007" name="Photosyn. Res.">
        <title>Complete nucleotide sequence of the freshwater unicellular cyanobacterium Synechococcus elongatus PCC 6301 chromosome: gene content and organization.</title>
        <authorList>
            <person name="Sugita C."/>
            <person name="Ogata K."/>
            <person name="Shikata M."/>
            <person name="Jikuya H."/>
            <person name="Takano J."/>
            <person name="Furumichi M."/>
            <person name="Kanehisa M."/>
            <person name="Omata T."/>
            <person name="Sugiura M."/>
            <person name="Sugita M."/>
        </authorList>
    </citation>
    <scope>NUCLEOTIDE SEQUENCE [LARGE SCALE GENOMIC DNA]</scope>
    <source>
        <strain evidence="2">ATCC 27144 / PCC 6301 / SAUG 1402/1</strain>
    </source>
</reference>
<dbReference type="NCBIfam" id="TIGR03492">
    <property type="entry name" value="lipid-A-disaccharide synthase-related protein"/>
    <property type="match status" value="1"/>
</dbReference>
<sequence>MRLLCLSNGHGEDQIAIRILTELRQLEPDWAIAALPLVGEGHAFAAAQIARIGPRQVLPSGGFLNQDWRQLLRDLAGGLTGLTFGQWQAVRQWSESGSAVLAVGDIVPLLFAWASDRPFAFVATAKSDYYWRDEQGLLPISNPTMLWSRWQRSYFDPWDRWLMKHPRCRAVFPRDRLTAEGLQQLGVPAIAVGNPMMDGLEAPEAAAWSPLLPTGSRWLLLPGSRPPEAQRNWSQIIDALPVDPDRAFVALAAIAPSLPLAEFTQGLSDRGWQPAASPIPEAIAFQKGAGWCLLGQRNFAPFLQLAEGAIGMADTATEQCVGLGKPAFTIAGQGPQFTRGFAEAQTRLLGQSVQLLSQPSDFLTAWEAYQADLAMQEATATNGRLRLGEAGAAARIAEVLRSQLLESA</sequence>
<gene>
    <name evidence="1" type="ordered locus">syc1382_d</name>
</gene>
<dbReference type="PANTHER" id="PTHR39517:SF1">
    <property type="entry name" value="LIPID-A-DISACCHARIDE SYNTHASE"/>
    <property type="match status" value="1"/>
</dbReference>
<accession>A0A0H3K3E0</accession>
<evidence type="ECO:0000313" key="1">
    <source>
        <dbReference type="EMBL" id="BAD79572.1"/>
    </source>
</evidence>
<protein>
    <recommendedName>
        <fullName evidence="3">Lipid-A-disaccharide synthase</fullName>
    </recommendedName>
</protein>
<dbReference type="eggNOG" id="COG4370">
    <property type="taxonomic scope" value="Bacteria"/>
</dbReference>
<dbReference type="Proteomes" id="UP000001175">
    <property type="component" value="Chromosome"/>
</dbReference>
<proteinExistence type="predicted"/>
<dbReference type="InterPro" id="IPR019994">
    <property type="entry name" value="Lipid-A-disac_synthase-rel_put"/>
</dbReference>
<dbReference type="PANTHER" id="PTHR39517">
    <property type="entry name" value="SLL0192 PROTEIN"/>
    <property type="match status" value="1"/>
</dbReference>